<name>A0A2D1TZP4_9ACTN</name>
<evidence type="ECO:0000256" key="7">
    <source>
        <dbReference type="ARBA" id="ARBA00023136"/>
    </source>
</evidence>
<evidence type="ECO:0000256" key="2">
    <source>
        <dbReference type="ARBA" id="ARBA00010735"/>
    </source>
</evidence>
<dbReference type="Pfam" id="PF03591">
    <property type="entry name" value="AzlC"/>
    <property type="match status" value="1"/>
</dbReference>
<reference evidence="9 10" key="1">
    <citation type="submission" date="2017-10" db="EMBL/GenBank/DDBJ databases">
        <title>Complete genome sequence of Collinsella aerofaciens isolated from the gut of a healthy adult Indian.</title>
        <authorList>
            <person name="Bag S."/>
            <person name="Ghosh T.S."/>
            <person name="Das B."/>
        </authorList>
    </citation>
    <scope>NUCLEOTIDE SEQUENCE [LARGE SCALE GENOMIC DNA]</scope>
    <source>
        <strain evidence="10">indica</strain>
    </source>
</reference>
<evidence type="ECO:0000256" key="1">
    <source>
        <dbReference type="ARBA" id="ARBA00004651"/>
    </source>
</evidence>
<dbReference type="InterPro" id="IPR011606">
    <property type="entry name" value="Brnchd-chn_aa_trnsp_permease"/>
</dbReference>
<dbReference type="GO" id="GO:0005886">
    <property type="term" value="C:plasma membrane"/>
    <property type="evidence" value="ECO:0007669"/>
    <property type="project" value="UniProtKB-SubCell"/>
</dbReference>
<comment type="subcellular location">
    <subcellularLocation>
        <location evidence="1">Cell membrane</location>
        <topology evidence="1">Multi-pass membrane protein</topology>
    </subcellularLocation>
</comment>
<dbReference type="AlphaFoldDB" id="A0A2D1TZP4"/>
<feature type="transmembrane region" description="Helical" evidence="8">
    <location>
        <begin position="228"/>
        <end position="246"/>
    </location>
</feature>
<protein>
    <submittedName>
        <fullName evidence="9">Branched-chain amino acid ABC transporter permease</fullName>
    </submittedName>
</protein>
<dbReference type="Proteomes" id="UP000225608">
    <property type="component" value="Chromosome"/>
</dbReference>
<organism evidence="9 10">
    <name type="scientific">Collinsella aerofaciens</name>
    <dbReference type="NCBI Taxonomy" id="74426"/>
    <lineage>
        <taxon>Bacteria</taxon>
        <taxon>Bacillati</taxon>
        <taxon>Actinomycetota</taxon>
        <taxon>Coriobacteriia</taxon>
        <taxon>Coriobacteriales</taxon>
        <taxon>Coriobacteriaceae</taxon>
        <taxon>Collinsella</taxon>
    </lineage>
</organism>
<dbReference type="GO" id="GO:1903785">
    <property type="term" value="P:L-valine transmembrane transport"/>
    <property type="evidence" value="ECO:0007669"/>
    <property type="project" value="TreeGrafter"/>
</dbReference>
<dbReference type="KEGG" id="caer:CSV91_00615"/>
<evidence type="ECO:0000256" key="4">
    <source>
        <dbReference type="ARBA" id="ARBA00022475"/>
    </source>
</evidence>
<feature type="transmembrane region" description="Helical" evidence="8">
    <location>
        <begin position="202"/>
        <end position="222"/>
    </location>
</feature>
<keyword evidence="6 8" id="KW-1133">Transmembrane helix</keyword>
<keyword evidence="5 8" id="KW-0812">Transmembrane</keyword>
<evidence type="ECO:0000313" key="9">
    <source>
        <dbReference type="EMBL" id="ATP54833.1"/>
    </source>
</evidence>
<comment type="similarity">
    <text evidence="2">Belongs to the AzlC family.</text>
</comment>
<proteinExistence type="inferred from homology"/>
<accession>A0A2D1TZP4</accession>
<sequence length="305" mass="31856">MLDFERDAWVGDVVGIGVAFEGRARPVSIDSCHNDFLKSCVFRSGGNCRRTLLPPVDISAALRGALQTTYQNGSGMVLRIFKIVWPVMLTYVAIGAPCGMIMGQTGMEPWMVFALSSTFVTGSGQFMICNLWLAGVPAPSIIASVAAISSRFALYSASIAPHLAGASKRQTLAVAATLTEEAYGISLAKLVEGEDWGPRESFVLNVILIATWGASCTMGAIVGAVVDVPTAIASFVCTSLFICLLFSQRLSRGNVVAAVSGAVSVAVCKFLGLTNIAVPASVVVGIAIALACDAVLDGRGVRDAR</sequence>
<dbReference type="EMBL" id="CP024160">
    <property type="protein sequence ID" value="ATP54833.1"/>
    <property type="molecule type" value="Genomic_DNA"/>
</dbReference>
<dbReference type="PANTHER" id="PTHR34979:SF1">
    <property type="entry name" value="INNER MEMBRANE PROTEIN YGAZ"/>
    <property type="match status" value="1"/>
</dbReference>
<evidence type="ECO:0000256" key="3">
    <source>
        <dbReference type="ARBA" id="ARBA00022448"/>
    </source>
</evidence>
<keyword evidence="7 8" id="KW-0472">Membrane</keyword>
<evidence type="ECO:0000256" key="6">
    <source>
        <dbReference type="ARBA" id="ARBA00022989"/>
    </source>
</evidence>
<evidence type="ECO:0000313" key="10">
    <source>
        <dbReference type="Proteomes" id="UP000225608"/>
    </source>
</evidence>
<feature type="transmembrane region" description="Helical" evidence="8">
    <location>
        <begin position="278"/>
        <end position="296"/>
    </location>
</feature>
<feature type="transmembrane region" description="Helical" evidence="8">
    <location>
        <begin position="83"/>
        <end position="103"/>
    </location>
</feature>
<keyword evidence="3" id="KW-0813">Transport</keyword>
<gene>
    <name evidence="9" type="ORF">CSV91_00615</name>
</gene>
<evidence type="ECO:0000256" key="5">
    <source>
        <dbReference type="ARBA" id="ARBA00022692"/>
    </source>
</evidence>
<evidence type="ECO:0000256" key="8">
    <source>
        <dbReference type="SAM" id="Phobius"/>
    </source>
</evidence>
<keyword evidence="4" id="KW-1003">Cell membrane</keyword>
<dbReference type="PANTHER" id="PTHR34979">
    <property type="entry name" value="INNER MEMBRANE PROTEIN YGAZ"/>
    <property type="match status" value="1"/>
</dbReference>